<dbReference type="Gene3D" id="3.30.230.70">
    <property type="entry name" value="GHMP Kinase, N-terminal domain"/>
    <property type="match status" value="1"/>
</dbReference>
<evidence type="ECO:0000259" key="6">
    <source>
        <dbReference type="Pfam" id="PF03725"/>
    </source>
</evidence>
<proteinExistence type="inferred from homology"/>
<evidence type="ECO:0000313" key="8">
    <source>
        <dbReference type="Proteomes" id="UP000236248"/>
    </source>
</evidence>
<dbReference type="InterPro" id="IPR036345">
    <property type="entry name" value="ExoRNase_PH_dom2_sf"/>
</dbReference>
<dbReference type="GO" id="GO:0016075">
    <property type="term" value="P:rRNA catabolic process"/>
    <property type="evidence" value="ECO:0007669"/>
    <property type="project" value="TreeGrafter"/>
</dbReference>
<dbReference type="KEGG" id="ncv:NCAV_0359"/>
<dbReference type="InterPro" id="IPR020869">
    <property type="entry name" value="Rrp42_archaea"/>
</dbReference>
<keyword evidence="8" id="KW-1185">Reference proteome</keyword>
<keyword evidence="2 4" id="KW-0963">Cytoplasm</keyword>
<dbReference type="NCBIfam" id="NF003282">
    <property type="entry name" value="PRK04282.1-1"/>
    <property type="match status" value="1"/>
</dbReference>
<evidence type="ECO:0000259" key="5">
    <source>
        <dbReference type="Pfam" id="PF01138"/>
    </source>
</evidence>
<dbReference type="InterPro" id="IPR027408">
    <property type="entry name" value="PNPase/RNase_PH_dom_sf"/>
</dbReference>
<dbReference type="Pfam" id="PF03725">
    <property type="entry name" value="RNase_PH_C"/>
    <property type="match status" value="1"/>
</dbReference>
<evidence type="ECO:0000313" key="7">
    <source>
        <dbReference type="EMBL" id="SPC33553.1"/>
    </source>
</evidence>
<dbReference type="Pfam" id="PF01138">
    <property type="entry name" value="RNase_PH"/>
    <property type="match status" value="1"/>
</dbReference>
<feature type="domain" description="Exoribonuclease phosphorolytic" evidence="5">
    <location>
        <begin position="38"/>
        <end position="172"/>
    </location>
</feature>
<protein>
    <recommendedName>
        <fullName evidence="4">Exosome complex component Rrp42</fullName>
    </recommendedName>
</protein>
<dbReference type="SUPFAM" id="SSF55666">
    <property type="entry name" value="Ribonuclease PH domain 2-like"/>
    <property type="match status" value="1"/>
</dbReference>
<evidence type="ECO:0000256" key="4">
    <source>
        <dbReference type="HAMAP-Rule" id="MF_00622"/>
    </source>
</evidence>
<dbReference type="InterPro" id="IPR015847">
    <property type="entry name" value="ExoRNase_PH_dom2"/>
</dbReference>
<dbReference type="FunFam" id="3.30.230.70:FF:000017">
    <property type="entry name" value="Exosome complex component Rrp42"/>
    <property type="match status" value="1"/>
</dbReference>
<dbReference type="AlphaFoldDB" id="A0A2K5API8"/>
<dbReference type="GO" id="GO:0035925">
    <property type="term" value="F:mRNA 3'-UTR AU-rich region binding"/>
    <property type="evidence" value="ECO:0007669"/>
    <property type="project" value="TreeGrafter"/>
</dbReference>
<accession>A0A2K5API8</accession>
<comment type="similarity">
    <text evidence="4">Belongs to the RNase PH family. Rrp42 subfamily.</text>
</comment>
<dbReference type="HAMAP" id="MF_00622">
    <property type="entry name" value="Exosome_Rrp42"/>
    <property type="match status" value="1"/>
</dbReference>
<dbReference type="CDD" id="cd11365">
    <property type="entry name" value="RNase_PH_archRRP42"/>
    <property type="match status" value="1"/>
</dbReference>
<dbReference type="Proteomes" id="UP000236248">
    <property type="component" value="Chromosome NCAV"/>
</dbReference>
<dbReference type="GO" id="GO:0000177">
    <property type="term" value="C:cytoplasmic exosome (RNase complex)"/>
    <property type="evidence" value="ECO:0007669"/>
    <property type="project" value="TreeGrafter"/>
</dbReference>
<comment type="subcellular location">
    <subcellularLocation>
        <location evidence="1 4">Cytoplasm</location>
    </subcellularLocation>
</comment>
<dbReference type="PANTHER" id="PTHR11097">
    <property type="entry name" value="EXOSOME COMPLEX EXONUCLEASE RIBOSOMAL RNA PROCESSING PROTEIN"/>
    <property type="match status" value="1"/>
</dbReference>
<dbReference type="PANTHER" id="PTHR11097:SF8">
    <property type="entry name" value="EXOSOME COMPLEX COMPONENT RRP42"/>
    <property type="match status" value="1"/>
</dbReference>
<dbReference type="InterPro" id="IPR001247">
    <property type="entry name" value="ExoRNase_PH_dom1"/>
</dbReference>
<dbReference type="EMBL" id="LT981265">
    <property type="protein sequence ID" value="SPC33553.1"/>
    <property type="molecule type" value="Genomic_DNA"/>
</dbReference>
<dbReference type="InterPro" id="IPR020568">
    <property type="entry name" value="Ribosomal_Su5_D2-typ_SF"/>
</dbReference>
<organism evidence="7 8">
    <name type="scientific">Candidatus Nitrosocaldus cavascurensis</name>
    <dbReference type="NCBI Taxonomy" id="2058097"/>
    <lineage>
        <taxon>Archaea</taxon>
        <taxon>Nitrososphaerota</taxon>
        <taxon>Nitrososphaeria</taxon>
        <taxon>Candidatus Nitrosocaldales</taxon>
        <taxon>Candidatus Nitrosocaldaceae</taxon>
        <taxon>Candidatus Nitrosocaldus</taxon>
    </lineage>
</organism>
<evidence type="ECO:0000256" key="3">
    <source>
        <dbReference type="ARBA" id="ARBA00022835"/>
    </source>
</evidence>
<dbReference type="InterPro" id="IPR050590">
    <property type="entry name" value="Exosome_comp_Rrp42_subfam"/>
</dbReference>
<dbReference type="SUPFAM" id="SSF54211">
    <property type="entry name" value="Ribosomal protein S5 domain 2-like"/>
    <property type="match status" value="1"/>
</dbReference>
<sequence length="282" mass="30531">MGMSVKKTTTIVEQLRRAQMSELLAMSKRLDGRGLRDYRELRIDVGLIKKANGSALVSLGNTQVIAGIKVEVDEPFPDMPDKGLFICNAEVLPLASPYAEPGPPDEDAIELARVVDRGIRESEMIALDKLVLISGKKVYAVFADVSVLNSDGNLFDATSYAVVAALLTARIPKYDVQDDKLVKSEETIPLPINTIPVSVTMAKIGNSIIVDPTAEEEACMDARITMATDEHGRVCAIQKGGSGTFSLEQLSEVATLAISIGKEMREKIGNVAARAREQEQDK</sequence>
<keyword evidence="3 4" id="KW-0271">Exosome</keyword>
<evidence type="ECO:0000256" key="2">
    <source>
        <dbReference type="ARBA" id="ARBA00022490"/>
    </source>
</evidence>
<feature type="domain" description="Exoribonuclease phosphorolytic" evidence="6">
    <location>
        <begin position="195"/>
        <end position="258"/>
    </location>
</feature>
<comment type="subunit">
    <text evidence="4">Component of the archaeal exosome complex. Forms a hexameric ring-like arrangement composed of 3 Rrp41-Rrp42 heterodimers. The hexameric ring associates with a trimer of Rrp4 and/or Csl4 subunits.</text>
</comment>
<gene>
    <name evidence="7" type="primary">rrp</name>
    <name evidence="4" type="synonym">rrp42</name>
    <name evidence="7" type="ORF">NCAV_0359</name>
</gene>
<reference evidence="8" key="1">
    <citation type="submission" date="2018-01" db="EMBL/GenBank/DDBJ databases">
        <authorList>
            <person name="Kerou L M."/>
        </authorList>
    </citation>
    <scope>NUCLEOTIDE SEQUENCE [LARGE SCALE GENOMIC DNA]</scope>
    <source>
        <strain evidence="8">SCU2</strain>
    </source>
</reference>
<evidence type="ECO:0000256" key="1">
    <source>
        <dbReference type="ARBA" id="ARBA00004496"/>
    </source>
</evidence>
<comment type="function">
    <text evidence="4">Non-catalytic component of the exosome, which is a complex involved in RNA degradation. Contributes to the structuring of the Rrp41 active site.</text>
</comment>
<name>A0A2K5API8_9ARCH</name>